<organism evidence="2">
    <name type="scientific">Fusarium oxysporum f. sp. pisi HDV247</name>
    <dbReference type="NCBI Taxonomy" id="1080344"/>
    <lineage>
        <taxon>Eukaryota</taxon>
        <taxon>Fungi</taxon>
        <taxon>Dikarya</taxon>
        <taxon>Ascomycota</taxon>
        <taxon>Pezizomycotina</taxon>
        <taxon>Sordariomycetes</taxon>
        <taxon>Hypocreomycetidae</taxon>
        <taxon>Hypocreales</taxon>
        <taxon>Nectriaceae</taxon>
        <taxon>Fusarium</taxon>
        <taxon>Fusarium oxysporum species complex</taxon>
    </lineage>
</organism>
<feature type="transmembrane region" description="Helical" evidence="1">
    <location>
        <begin position="85"/>
        <end position="102"/>
    </location>
</feature>
<dbReference type="Proteomes" id="UP000030751">
    <property type="component" value="Unassembled WGS sequence"/>
</dbReference>
<dbReference type="AlphaFoldDB" id="W9Q820"/>
<feature type="transmembrane region" description="Helical" evidence="1">
    <location>
        <begin position="53"/>
        <end position="73"/>
    </location>
</feature>
<protein>
    <submittedName>
        <fullName evidence="2">Uncharacterized protein</fullName>
    </submittedName>
</protein>
<keyword evidence="1" id="KW-0472">Membrane</keyword>
<keyword evidence="1" id="KW-0812">Transmembrane</keyword>
<feature type="transmembrane region" description="Helical" evidence="1">
    <location>
        <begin position="145"/>
        <end position="164"/>
    </location>
</feature>
<accession>W9Q820</accession>
<gene>
    <name evidence="2" type="ORF">FOVG_01380</name>
</gene>
<sequence>MAGREHSPAKSVKLPLLQRVAPWHIASESIQDFVGEAHVVPPEQWRKSILSELTVVNITGALIAAVVSSAFSWPTIDDSPWTTRALFYSALILSLVSVSAGSQQSIALYRLGGHDIGLTTLRTLLKGSGKQGASKLQLYVWQMPIMLLNVSILLFVIGLMILIWDRAAMQSSWDQDPKIALVASIAGLYALINYGIGTLSIYRIGTL</sequence>
<feature type="transmembrane region" description="Helical" evidence="1">
    <location>
        <begin position="179"/>
        <end position="202"/>
    </location>
</feature>
<name>W9Q820_FUSOX</name>
<reference evidence="2" key="2">
    <citation type="submission" date="2012-05" db="EMBL/GenBank/DDBJ databases">
        <title>Annotation of the Genome Sequence of Fusarium oxysporum HDV247.</title>
        <authorList>
            <consortium name="The Broad Institute Genomics Platform"/>
            <person name="Ma L.-J."/>
            <person name="Corby-Kistler H."/>
            <person name="Broz K."/>
            <person name="Gale L.R."/>
            <person name="Jonkers W."/>
            <person name="O'Donnell K."/>
            <person name="Ploetz R."/>
            <person name="Steinberg C."/>
            <person name="Schwartz D.C."/>
            <person name="VanEtten H."/>
            <person name="Zhou S."/>
            <person name="Young S.K."/>
            <person name="Zeng Q."/>
            <person name="Gargeya S."/>
            <person name="Fitzgerald M."/>
            <person name="Abouelleil A."/>
            <person name="Alvarado L."/>
            <person name="Chapman S.B."/>
            <person name="Gainer-Dewar J."/>
            <person name="Goldberg J."/>
            <person name="Griggs A."/>
            <person name="Gujja S."/>
            <person name="Hansen M."/>
            <person name="Howarth C."/>
            <person name="Imamovic A."/>
            <person name="Ireland A."/>
            <person name="Larimer J."/>
            <person name="McCowan C."/>
            <person name="Murphy C."/>
            <person name="Pearson M."/>
            <person name="Poon T.W."/>
            <person name="Priest M."/>
            <person name="Roberts A."/>
            <person name="Saif S."/>
            <person name="Shea T."/>
            <person name="Sykes S."/>
            <person name="Wortman J."/>
            <person name="Nusbaum C."/>
            <person name="Birren B."/>
        </authorList>
    </citation>
    <scope>NUCLEOTIDE SEQUENCE</scope>
    <source>
        <strain evidence="2">HDV247</strain>
    </source>
</reference>
<evidence type="ECO:0000256" key="1">
    <source>
        <dbReference type="SAM" id="Phobius"/>
    </source>
</evidence>
<dbReference type="EMBL" id="JH650968">
    <property type="protein sequence ID" value="EXA53643.1"/>
    <property type="molecule type" value="Genomic_DNA"/>
</dbReference>
<evidence type="ECO:0000313" key="2">
    <source>
        <dbReference type="EMBL" id="EXA53643.1"/>
    </source>
</evidence>
<proteinExistence type="predicted"/>
<reference evidence="2" key="1">
    <citation type="submission" date="2011-10" db="EMBL/GenBank/DDBJ databases">
        <title>The Genome Sequence of Fusarium oxysporum HDV247.</title>
        <authorList>
            <consortium name="The Broad Institute Genome Sequencing Platform"/>
            <person name="Ma L.-J."/>
            <person name="Gale L.R."/>
            <person name="Schwartz D.C."/>
            <person name="Zhou S."/>
            <person name="Corby-Kistler H."/>
            <person name="Young S.K."/>
            <person name="Zeng Q."/>
            <person name="Gargeya S."/>
            <person name="Fitzgerald M."/>
            <person name="Haas B."/>
            <person name="Abouelleil A."/>
            <person name="Alvarado L."/>
            <person name="Arachchi H.M."/>
            <person name="Berlin A."/>
            <person name="Brown A."/>
            <person name="Chapman S.B."/>
            <person name="Chen Z."/>
            <person name="Dunbar C."/>
            <person name="Freedman E."/>
            <person name="Gearin G."/>
            <person name="Goldberg J."/>
            <person name="Griggs A."/>
            <person name="Gujja S."/>
            <person name="Heiman D."/>
            <person name="Howarth C."/>
            <person name="Larson L."/>
            <person name="Lui A."/>
            <person name="MacDonald P.J.P."/>
            <person name="Montmayeur A."/>
            <person name="Murphy C."/>
            <person name="Neiman D."/>
            <person name="Pearson M."/>
            <person name="Priest M."/>
            <person name="Roberts A."/>
            <person name="Saif S."/>
            <person name="Shea T."/>
            <person name="Shenoy N."/>
            <person name="Sisk P."/>
            <person name="Stolte C."/>
            <person name="Sykes S."/>
            <person name="Wortman J."/>
            <person name="Nusbaum C."/>
            <person name="Birren B."/>
        </authorList>
    </citation>
    <scope>NUCLEOTIDE SEQUENCE [LARGE SCALE GENOMIC DNA]</scope>
    <source>
        <strain evidence="2">HDV247</strain>
    </source>
</reference>
<keyword evidence="1" id="KW-1133">Transmembrane helix</keyword>
<dbReference type="HOGENOM" id="CLU_099166_1_0_1"/>